<accession>A0AAV4EY60</accession>
<feature type="region of interest" description="Disordered" evidence="1">
    <location>
        <begin position="195"/>
        <end position="249"/>
    </location>
</feature>
<feature type="compositionally biased region" description="Polar residues" evidence="1">
    <location>
        <begin position="139"/>
        <end position="154"/>
    </location>
</feature>
<feature type="compositionally biased region" description="Polar residues" evidence="1">
    <location>
        <begin position="195"/>
        <end position="214"/>
    </location>
</feature>
<comment type="caution">
    <text evidence="2">The sequence shown here is derived from an EMBL/GenBank/DDBJ whole genome shotgun (WGS) entry which is preliminary data.</text>
</comment>
<dbReference type="AlphaFoldDB" id="A0AAV4EY60"/>
<organism evidence="2 3">
    <name type="scientific">Elysia marginata</name>
    <dbReference type="NCBI Taxonomy" id="1093978"/>
    <lineage>
        <taxon>Eukaryota</taxon>
        <taxon>Metazoa</taxon>
        <taxon>Spiralia</taxon>
        <taxon>Lophotrochozoa</taxon>
        <taxon>Mollusca</taxon>
        <taxon>Gastropoda</taxon>
        <taxon>Heterobranchia</taxon>
        <taxon>Euthyneura</taxon>
        <taxon>Panpulmonata</taxon>
        <taxon>Sacoglossa</taxon>
        <taxon>Placobranchoidea</taxon>
        <taxon>Plakobranchidae</taxon>
        <taxon>Elysia</taxon>
    </lineage>
</organism>
<keyword evidence="3" id="KW-1185">Reference proteome</keyword>
<feature type="compositionally biased region" description="Low complexity" evidence="1">
    <location>
        <begin position="155"/>
        <end position="166"/>
    </location>
</feature>
<name>A0AAV4EY60_9GAST</name>
<gene>
    <name evidence="2" type="ORF">ElyMa_003664900</name>
</gene>
<dbReference type="Proteomes" id="UP000762676">
    <property type="component" value="Unassembled WGS sequence"/>
</dbReference>
<evidence type="ECO:0000313" key="2">
    <source>
        <dbReference type="EMBL" id="GFR65649.1"/>
    </source>
</evidence>
<reference evidence="2 3" key="1">
    <citation type="journal article" date="2021" name="Elife">
        <title>Chloroplast acquisition without the gene transfer in kleptoplastic sea slugs, Plakobranchus ocellatus.</title>
        <authorList>
            <person name="Maeda T."/>
            <person name="Takahashi S."/>
            <person name="Yoshida T."/>
            <person name="Shimamura S."/>
            <person name="Takaki Y."/>
            <person name="Nagai Y."/>
            <person name="Toyoda A."/>
            <person name="Suzuki Y."/>
            <person name="Arimoto A."/>
            <person name="Ishii H."/>
            <person name="Satoh N."/>
            <person name="Nishiyama T."/>
            <person name="Hasebe M."/>
            <person name="Maruyama T."/>
            <person name="Minagawa J."/>
            <person name="Obokata J."/>
            <person name="Shigenobu S."/>
        </authorList>
    </citation>
    <scope>NUCLEOTIDE SEQUENCE [LARGE SCALE GENOMIC DNA]</scope>
</reference>
<protein>
    <submittedName>
        <fullName evidence="2">NRAG7 protein</fullName>
    </submittedName>
</protein>
<sequence>MDHSHGSKLCELCRLCGQRVLSVKEKRRNRPLLLCSDYTADILLIFDIFVERDRLGTHPPYMCYKCHRKMIHYKKAGTSGALTSAREQAGMMDKMWIECDTNVRENDCLVCKQYFLTSLGNRFTKRTDDKEITTPKPYNIQTDNATATSNNSEVSSSDTATTSTSTQQIEFVDNTEDSCEMTSLDFTDVQTVHHSTPKRTNCTATQSTSTQVTPQRKKPTLVECASSPIFKEDSLPKPLPDIQTPLTDT</sequence>
<feature type="region of interest" description="Disordered" evidence="1">
    <location>
        <begin position="128"/>
        <end position="167"/>
    </location>
</feature>
<proteinExistence type="predicted"/>
<evidence type="ECO:0000313" key="3">
    <source>
        <dbReference type="Proteomes" id="UP000762676"/>
    </source>
</evidence>
<evidence type="ECO:0000256" key="1">
    <source>
        <dbReference type="SAM" id="MobiDB-lite"/>
    </source>
</evidence>
<dbReference type="EMBL" id="BMAT01007493">
    <property type="protein sequence ID" value="GFR65649.1"/>
    <property type="molecule type" value="Genomic_DNA"/>
</dbReference>